<dbReference type="OrthoDB" id="3180992at2"/>
<dbReference type="InterPro" id="IPR028082">
    <property type="entry name" value="Peripla_BP_I"/>
</dbReference>
<evidence type="ECO:0000313" key="5">
    <source>
        <dbReference type="EMBL" id="GEQ06837.1"/>
    </source>
</evidence>
<gene>
    <name evidence="6" type="primary">treR_2</name>
    <name evidence="6" type="ORF">NCTC12195_03672</name>
    <name evidence="5" type="ORF">SGA02_26650</name>
</gene>
<name>A0A0D0SLT0_STAGA</name>
<keyword evidence="3" id="KW-0804">Transcription</keyword>
<dbReference type="GO" id="GO:0003700">
    <property type="term" value="F:DNA-binding transcription factor activity"/>
    <property type="evidence" value="ECO:0007669"/>
    <property type="project" value="TreeGrafter"/>
</dbReference>
<dbReference type="SMART" id="SM00354">
    <property type="entry name" value="HTH_LACI"/>
    <property type="match status" value="1"/>
</dbReference>
<dbReference type="InterPro" id="IPR001761">
    <property type="entry name" value="Peripla_BP/Lac1_sug-bd_dom"/>
</dbReference>
<feature type="domain" description="HTH lacI-type" evidence="4">
    <location>
        <begin position="2"/>
        <end position="55"/>
    </location>
</feature>
<dbReference type="Proteomes" id="UP000255277">
    <property type="component" value="Unassembled WGS sequence"/>
</dbReference>
<evidence type="ECO:0000256" key="1">
    <source>
        <dbReference type="ARBA" id="ARBA00023015"/>
    </source>
</evidence>
<dbReference type="AlphaFoldDB" id="A0A0D0SLT0"/>
<dbReference type="PANTHER" id="PTHR30146">
    <property type="entry name" value="LACI-RELATED TRANSCRIPTIONAL REPRESSOR"/>
    <property type="match status" value="1"/>
</dbReference>
<dbReference type="PROSITE" id="PS00356">
    <property type="entry name" value="HTH_LACI_1"/>
    <property type="match status" value="1"/>
</dbReference>
<sequence length="320" mass="35663">MKNIADIAKIAGVSKSTVSRYLNNGSVSLKTKQKLDKIIQENDYQPNQFAQSLRAHRTNMIGAIIPRMNSYAVDETVKGIKTICDELNYSLLLNYTNLNSEKELEALETFYRSKVDGIVLMATEITDRHLAIINKIQVPVIIVGQEHESLHCVIHNDYHAGYIVGKKLGQQNYKNIKFFGVTESDIAVGIDRKSGLIAGLKAYGLEPNISLTSFNYQEAMEDVISELDAHPHYDAVVGATDSIALAVHKYISEHDQQVKNQRIVGFGGDPVTEIVSPSISTVIYHFEQAGEVAMTQLNHMIKQQPIEQRLTIDVSLSFKS</sequence>
<evidence type="ECO:0000313" key="7">
    <source>
        <dbReference type="Proteomes" id="UP000255277"/>
    </source>
</evidence>
<dbReference type="STRING" id="1293.SH09_09470"/>
<dbReference type="SUPFAM" id="SSF47413">
    <property type="entry name" value="lambda repressor-like DNA-binding domains"/>
    <property type="match status" value="1"/>
</dbReference>
<reference evidence="5 8" key="2">
    <citation type="submission" date="2019-07" db="EMBL/GenBank/DDBJ databases">
        <title>Whole genome shotgun sequence of Staphylococcus gallinarum NBRC 109767.</title>
        <authorList>
            <person name="Hosoyama A."/>
            <person name="Uohara A."/>
            <person name="Ohji S."/>
            <person name="Ichikawa N."/>
        </authorList>
    </citation>
    <scope>NUCLEOTIDE SEQUENCE [LARGE SCALE GENOMIC DNA]</scope>
    <source>
        <strain evidence="5 8">NBRC 109767</strain>
    </source>
</reference>
<organism evidence="6 7">
    <name type="scientific">Staphylococcus gallinarum</name>
    <dbReference type="NCBI Taxonomy" id="1293"/>
    <lineage>
        <taxon>Bacteria</taxon>
        <taxon>Bacillati</taxon>
        <taxon>Bacillota</taxon>
        <taxon>Bacilli</taxon>
        <taxon>Bacillales</taxon>
        <taxon>Staphylococcaceae</taxon>
        <taxon>Staphylococcus</taxon>
    </lineage>
</organism>
<evidence type="ECO:0000256" key="2">
    <source>
        <dbReference type="ARBA" id="ARBA00023125"/>
    </source>
</evidence>
<proteinExistence type="predicted"/>
<dbReference type="SUPFAM" id="SSF53822">
    <property type="entry name" value="Periplasmic binding protein-like I"/>
    <property type="match status" value="1"/>
</dbReference>
<dbReference type="PROSITE" id="PS50932">
    <property type="entry name" value="HTH_LACI_2"/>
    <property type="match status" value="1"/>
</dbReference>
<keyword evidence="2" id="KW-0238">DNA-binding</keyword>
<dbReference type="EMBL" id="UHDK01000001">
    <property type="protein sequence ID" value="SUM34163.1"/>
    <property type="molecule type" value="Genomic_DNA"/>
</dbReference>
<reference evidence="6 7" key="1">
    <citation type="submission" date="2018-06" db="EMBL/GenBank/DDBJ databases">
        <authorList>
            <consortium name="Pathogen Informatics"/>
            <person name="Doyle S."/>
        </authorList>
    </citation>
    <scope>NUCLEOTIDE SEQUENCE [LARGE SCALE GENOMIC DNA]</scope>
    <source>
        <strain evidence="6 7">NCTC12195</strain>
    </source>
</reference>
<dbReference type="GO" id="GO:0000976">
    <property type="term" value="F:transcription cis-regulatory region binding"/>
    <property type="evidence" value="ECO:0007669"/>
    <property type="project" value="TreeGrafter"/>
</dbReference>
<dbReference type="Proteomes" id="UP000321057">
    <property type="component" value="Unassembled WGS sequence"/>
</dbReference>
<dbReference type="EMBL" id="BKAX01000013">
    <property type="protein sequence ID" value="GEQ06837.1"/>
    <property type="molecule type" value="Genomic_DNA"/>
</dbReference>
<dbReference type="InterPro" id="IPR010982">
    <property type="entry name" value="Lambda_DNA-bd_dom_sf"/>
</dbReference>
<keyword evidence="8" id="KW-1185">Reference proteome</keyword>
<dbReference type="Gene3D" id="3.40.50.2300">
    <property type="match status" value="2"/>
</dbReference>
<evidence type="ECO:0000313" key="6">
    <source>
        <dbReference type="EMBL" id="SUM34163.1"/>
    </source>
</evidence>
<dbReference type="RefSeq" id="WP_042739406.1">
    <property type="nucleotide sequence ID" value="NZ_BKAX01000013.1"/>
</dbReference>
<dbReference type="Pfam" id="PF00356">
    <property type="entry name" value="LacI"/>
    <property type="match status" value="1"/>
</dbReference>
<dbReference type="CDD" id="cd01542">
    <property type="entry name" value="PBP1_TreR-like"/>
    <property type="match status" value="1"/>
</dbReference>
<dbReference type="PRINTS" id="PR00036">
    <property type="entry name" value="HTHLACI"/>
</dbReference>
<dbReference type="PANTHER" id="PTHR30146:SF154">
    <property type="entry name" value="TRANSCRIPTION REGULATOR, MEMBER OF GALR FAMILY"/>
    <property type="match status" value="1"/>
</dbReference>
<dbReference type="Gene3D" id="1.10.260.40">
    <property type="entry name" value="lambda repressor-like DNA-binding domains"/>
    <property type="match status" value="1"/>
</dbReference>
<protein>
    <submittedName>
        <fullName evidence="5">LacI family transcriptional regulator</fullName>
    </submittedName>
    <submittedName>
        <fullName evidence="6">Sucrose operon repressor</fullName>
    </submittedName>
</protein>
<dbReference type="CDD" id="cd01392">
    <property type="entry name" value="HTH_LacI"/>
    <property type="match status" value="1"/>
</dbReference>
<evidence type="ECO:0000256" key="3">
    <source>
        <dbReference type="ARBA" id="ARBA00023163"/>
    </source>
</evidence>
<evidence type="ECO:0000313" key="8">
    <source>
        <dbReference type="Proteomes" id="UP000321057"/>
    </source>
</evidence>
<keyword evidence="1" id="KW-0805">Transcription regulation</keyword>
<dbReference type="InterPro" id="IPR000843">
    <property type="entry name" value="HTH_LacI"/>
</dbReference>
<accession>A0A0D0SLT0</accession>
<evidence type="ECO:0000259" key="4">
    <source>
        <dbReference type="PROSITE" id="PS50932"/>
    </source>
</evidence>
<dbReference type="Pfam" id="PF00532">
    <property type="entry name" value="Peripla_BP_1"/>
    <property type="match status" value="1"/>
</dbReference>